<dbReference type="AlphaFoldDB" id="X1QIK8"/>
<dbReference type="Gene3D" id="3.30.930.10">
    <property type="entry name" value="Bira Bifunctional Protein, Domain 2"/>
    <property type="match status" value="1"/>
</dbReference>
<evidence type="ECO:0000259" key="7">
    <source>
        <dbReference type="PROSITE" id="PS50862"/>
    </source>
</evidence>
<gene>
    <name evidence="8" type="ORF">S06H3_46710</name>
</gene>
<reference evidence="8" key="1">
    <citation type="journal article" date="2014" name="Front. Microbiol.">
        <title>High frequency of phylogenetically diverse reductive dehalogenase-homologous genes in deep subseafloor sedimentary metagenomes.</title>
        <authorList>
            <person name="Kawai M."/>
            <person name="Futagami T."/>
            <person name="Toyoda A."/>
            <person name="Takaki Y."/>
            <person name="Nishi S."/>
            <person name="Hori S."/>
            <person name="Arai W."/>
            <person name="Tsubouchi T."/>
            <person name="Morono Y."/>
            <person name="Uchiyama I."/>
            <person name="Ito T."/>
            <person name="Fujiyama A."/>
            <person name="Inagaki F."/>
            <person name="Takami H."/>
        </authorList>
    </citation>
    <scope>NUCLEOTIDE SEQUENCE</scope>
    <source>
        <strain evidence="8">Expedition CK06-06</strain>
    </source>
</reference>
<proteinExistence type="predicted"/>
<keyword evidence="3" id="KW-0547">Nucleotide-binding</keyword>
<dbReference type="GO" id="GO:0004828">
    <property type="term" value="F:serine-tRNA ligase activity"/>
    <property type="evidence" value="ECO:0007669"/>
    <property type="project" value="UniProtKB-EC"/>
</dbReference>
<keyword evidence="4" id="KW-0067">ATP-binding</keyword>
<dbReference type="InterPro" id="IPR045864">
    <property type="entry name" value="aa-tRNA-synth_II/BPL/LPL"/>
</dbReference>
<keyword evidence="2" id="KW-0436">Ligase</keyword>
<keyword evidence="5" id="KW-0030">Aminoacyl-tRNA synthetase</keyword>
<comment type="caution">
    <text evidence="8">The sequence shown here is derived from an EMBL/GenBank/DDBJ whole genome shotgun (WGS) entry which is preliminary data.</text>
</comment>
<sequence>INLAFENLTKQGFIPVIPPVMIKPEMARGMGYPEQFDGEEAYYLEKDDLYLVGTSEQSMGAMRADEIFNEKDLPRRYVGFSTCFRREAGSYGKDTKGIFRVHQFDKVEMFSFSKPEESKKEHQFFLKIEENLMQRLSIPYRVVQISTGDLGFPTAAKYDIEAWLPGQNQYRETHSTSSCTDFQARRLNIRYKTKQGKLDFVHTLNGTALAIGRTLIAIIENYQQKDGSIIVPQALQKYTNFKVIAQ</sequence>
<dbReference type="Pfam" id="PF00587">
    <property type="entry name" value="tRNA-synt_2b"/>
    <property type="match status" value="1"/>
</dbReference>
<dbReference type="InterPro" id="IPR002314">
    <property type="entry name" value="aa-tRNA-synt_IIb"/>
</dbReference>
<dbReference type="PANTHER" id="PTHR11778">
    <property type="entry name" value="SERYL-TRNA SYNTHETASE"/>
    <property type="match status" value="1"/>
</dbReference>
<evidence type="ECO:0000256" key="6">
    <source>
        <dbReference type="ARBA" id="ARBA00031113"/>
    </source>
</evidence>
<evidence type="ECO:0000256" key="1">
    <source>
        <dbReference type="ARBA" id="ARBA00012840"/>
    </source>
</evidence>
<dbReference type="PROSITE" id="PS50862">
    <property type="entry name" value="AA_TRNA_LIGASE_II"/>
    <property type="match status" value="1"/>
</dbReference>
<evidence type="ECO:0000256" key="4">
    <source>
        <dbReference type="ARBA" id="ARBA00022840"/>
    </source>
</evidence>
<dbReference type="EC" id="6.1.1.11" evidence="1"/>
<dbReference type="GO" id="GO:0006434">
    <property type="term" value="P:seryl-tRNA aminoacylation"/>
    <property type="evidence" value="ECO:0007669"/>
    <property type="project" value="InterPro"/>
</dbReference>
<feature type="domain" description="Aminoacyl-transfer RNA synthetases class-II family profile" evidence="7">
    <location>
        <begin position="1"/>
        <end position="232"/>
    </location>
</feature>
<accession>X1QIK8</accession>
<dbReference type="InterPro" id="IPR006195">
    <property type="entry name" value="aa-tRNA-synth_II"/>
</dbReference>
<dbReference type="GO" id="GO:0005524">
    <property type="term" value="F:ATP binding"/>
    <property type="evidence" value="ECO:0007669"/>
    <property type="project" value="UniProtKB-KW"/>
</dbReference>
<evidence type="ECO:0000256" key="3">
    <source>
        <dbReference type="ARBA" id="ARBA00022741"/>
    </source>
</evidence>
<evidence type="ECO:0000313" key="8">
    <source>
        <dbReference type="EMBL" id="GAI43094.1"/>
    </source>
</evidence>
<dbReference type="SUPFAM" id="SSF55681">
    <property type="entry name" value="Class II aaRS and biotin synthetases"/>
    <property type="match status" value="1"/>
</dbReference>
<evidence type="ECO:0000256" key="2">
    <source>
        <dbReference type="ARBA" id="ARBA00022598"/>
    </source>
</evidence>
<feature type="non-terminal residue" evidence="8">
    <location>
        <position position="1"/>
    </location>
</feature>
<evidence type="ECO:0000256" key="5">
    <source>
        <dbReference type="ARBA" id="ARBA00023146"/>
    </source>
</evidence>
<dbReference type="PRINTS" id="PR00981">
    <property type="entry name" value="TRNASYNTHSER"/>
</dbReference>
<name>X1QIK8_9ZZZZ</name>
<dbReference type="InterPro" id="IPR002317">
    <property type="entry name" value="Ser-tRNA-ligase_type_1"/>
</dbReference>
<protein>
    <recommendedName>
        <fullName evidence="1">serine--tRNA ligase</fullName>
        <ecNumber evidence="1">6.1.1.11</ecNumber>
    </recommendedName>
    <alternativeName>
        <fullName evidence="6">Seryl-tRNA synthetase</fullName>
    </alternativeName>
</protein>
<dbReference type="NCBIfam" id="TIGR00414">
    <property type="entry name" value="serS"/>
    <property type="match status" value="1"/>
</dbReference>
<dbReference type="EMBL" id="BARV01029275">
    <property type="protein sequence ID" value="GAI43094.1"/>
    <property type="molecule type" value="Genomic_DNA"/>
</dbReference>
<organism evidence="8">
    <name type="scientific">marine sediment metagenome</name>
    <dbReference type="NCBI Taxonomy" id="412755"/>
    <lineage>
        <taxon>unclassified sequences</taxon>
        <taxon>metagenomes</taxon>
        <taxon>ecological metagenomes</taxon>
    </lineage>
</organism>